<reference evidence="1 2" key="1">
    <citation type="journal article" date="2021" name="Front. Genet.">
        <title>Chromosome-Level Genome Assembly Reveals Significant Gene Expansion in the Toll and IMD Signaling Pathways of Dendrolimus kikuchii.</title>
        <authorList>
            <person name="Zhou J."/>
            <person name="Wu P."/>
            <person name="Xiong Z."/>
            <person name="Liu N."/>
            <person name="Zhao N."/>
            <person name="Ji M."/>
            <person name="Qiu Y."/>
            <person name="Yang B."/>
        </authorList>
    </citation>
    <scope>NUCLEOTIDE SEQUENCE [LARGE SCALE GENOMIC DNA]</scope>
    <source>
        <strain evidence="1">Ann1</strain>
    </source>
</reference>
<accession>A0ACC1CGD9</accession>
<evidence type="ECO:0000313" key="1">
    <source>
        <dbReference type="EMBL" id="KAJ0170512.1"/>
    </source>
</evidence>
<proteinExistence type="predicted"/>
<dbReference type="EMBL" id="CM034413">
    <property type="protein sequence ID" value="KAJ0170512.1"/>
    <property type="molecule type" value="Genomic_DNA"/>
</dbReference>
<gene>
    <name evidence="1" type="ORF">K1T71_013883</name>
</gene>
<comment type="caution">
    <text evidence="1">The sequence shown here is derived from an EMBL/GenBank/DDBJ whole genome shotgun (WGS) entry which is preliminary data.</text>
</comment>
<protein>
    <submittedName>
        <fullName evidence="1">Uncharacterized protein</fullName>
    </submittedName>
</protein>
<keyword evidence="2" id="KW-1185">Reference proteome</keyword>
<dbReference type="Proteomes" id="UP000824533">
    <property type="component" value="Linkage Group LG27"/>
</dbReference>
<name>A0ACC1CGD9_9NEOP</name>
<sequence>MQCLHKLSTTRKSRFRDYHYSSNSSSGLTGLSNARNLSFDLKCHKVRPSHCLCPTLLARLLSLMICSYEGGWIALALLYKKYSKSHMHSLDLTHSSPIRYWHENKRV</sequence>
<organism evidence="1 2">
    <name type="scientific">Dendrolimus kikuchii</name>
    <dbReference type="NCBI Taxonomy" id="765133"/>
    <lineage>
        <taxon>Eukaryota</taxon>
        <taxon>Metazoa</taxon>
        <taxon>Ecdysozoa</taxon>
        <taxon>Arthropoda</taxon>
        <taxon>Hexapoda</taxon>
        <taxon>Insecta</taxon>
        <taxon>Pterygota</taxon>
        <taxon>Neoptera</taxon>
        <taxon>Endopterygota</taxon>
        <taxon>Lepidoptera</taxon>
        <taxon>Glossata</taxon>
        <taxon>Ditrysia</taxon>
        <taxon>Bombycoidea</taxon>
        <taxon>Lasiocampidae</taxon>
        <taxon>Dendrolimus</taxon>
    </lineage>
</organism>
<evidence type="ECO:0000313" key="2">
    <source>
        <dbReference type="Proteomes" id="UP000824533"/>
    </source>
</evidence>